<gene>
    <name evidence="3" type="ORF">FA10DRAFT_77024</name>
</gene>
<evidence type="ECO:0000313" key="4">
    <source>
        <dbReference type="Proteomes" id="UP000245768"/>
    </source>
</evidence>
<keyword evidence="2" id="KW-0732">Signal</keyword>
<evidence type="ECO:0000256" key="1">
    <source>
        <dbReference type="SAM" id="MobiDB-lite"/>
    </source>
</evidence>
<feature type="compositionally biased region" description="Low complexity" evidence="1">
    <location>
        <begin position="236"/>
        <end position="249"/>
    </location>
</feature>
<feature type="region of interest" description="Disordered" evidence="1">
    <location>
        <begin position="575"/>
        <end position="612"/>
    </location>
</feature>
<proteinExistence type="predicted"/>
<feature type="region of interest" description="Disordered" evidence="1">
    <location>
        <begin position="171"/>
        <end position="192"/>
    </location>
</feature>
<dbReference type="InParanoid" id="A0A316YV06"/>
<feature type="compositionally biased region" description="Basic and acidic residues" evidence="1">
    <location>
        <begin position="454"/>
        <end position="467"/>
    </location>
</feature>
<reference evidence="3 4" key="1">
    <citation type="journal article" date="2018" name="Mol. Biol. Evol.">
        <title>Broad Genomic Sampling Reveals a Smut Pathogenic Ancestry of the Fungal Clade Ustilaginomycotina.</title>
        <authorList>
            <person name="Kijpornyongpan T."/>
            <person name="Mondo S.J."/>
            <person name="Barry K."/>
            <person name="Sandor L."/>
            <person name="Lee J."/>
            <person name="Lipzen A."/>
            <person name="Pangilinan J."/>
            <person name="LaButti K."/>
            <person name="Hainaut M."/>
            <person name="Henrissat B."/>
            <person name="Grigoriev I.V."/>
            <person name="Spatafora J.W."/>
            <person name="Aime M.C."/>
        </authorList>
    </citation>
    <scope>NUCLEOTIDE SEQUENCE [LARGE SCALE GENOMIC DNA]</scope>
    <source>
        <strain evidence="3 4">MCA 4198</strain>
    </source>
</reference>
<dbReference type="RefSeq" id="XP_025379071.1">
    <property type="nucleotide sequence ID" value="XM_025525692.1"/>
</dbReference>
<feature type="compositionally biased region" description="Low complexity" evidence="1">
    <location>
        <begin position="576"/>
        <end position="600"/>
    </location>
</feature>
<feature type="region of interest" description="Disordered" evidence="1">
    <location>
        <begin position="529"/>
        <end position="550"/>
    </location>
</feature>
<accession>A0A316YV06</accession>
<dbReference type="EMBL" id="KZ819635">
    <property type="protein sequence ID" value="PWN91873.1"/>
    <property type="molecule type" value="Genomic_DNA"/>
</dbReference>
<dbReference type="GeneID" id="37047608"/>
<keyword evidence="4" id="KW-1185">Reference proteome</keyword>
<feature type="compositionally biased region" description="Low complexity" evidence="1">
    <location>
        <begin position="213"/>
        <end position="223"/>
    </location>
</feature>
<feature type="region of interest" description="Disordered" evidence="1">
    <location>
        <begin position="213"/>
        <end position="253"/>
    </location>
</feature>
<dbReference type="AlphaFoldDB" id="A0A316YV06"/>
<dbReference type="STRING" id="215250.A0A316YV06"/>
<feature type="signal peptide" evidence="2">
    <location>
        <begin position="1"/>
        <end position="20"/>
    </location>
</feature>
<name>A0A316YV06_9BASI</name>
<evidence type="ECO:0000256" key="2">
    <source>
        <dbReference type="SAM" id="SignalP"/>
    </source>
</evidence>
<feature type="region of interest" description="Disordered" evidence="1">
    <location>
        <begin position="294"/>
        <end position="329"/>
    </location>
</feature>
<organism evidence="3 4">
    <name type="scientific">Acaromyces ingoldii</name>
    <dbReference type="NCBI Taxonomy" id="215250"/>
    <lineage>
        <taxon>Eukaryota</taxon>
        <taxon>Fungi</taxon>
        <taxon>Dikarya</taxon>
        <taxon>Basidiomycota</taxon>
        <taxon>Ustilaginomycotina</taxon>
        <taxon>Exobasidiomycetes</taxon>
        <taxon>Exobasidiales</taxon>
        <taxon>Cryptobasidiaceae</taxon>
        <taxon>Acaromyces</taxon>
    </lineage>
</organism>
<dbReference type="Proteomes" id="UP000245768">
    <property type="component" value="Unassembled WGS sequence"/>
</dbReference>
<feature type="compositionally biased region" description="Low complexity" evidence="1">
    <location>
        <begin position="429"/>
        <end position="453"/>
    </location>
</feature>
<feature type="compositionally biased region" description="Basic and acidic residues" evidence="1">
    <location>
        <begin position="224"/>
        <end position="235"/>
    </location>
</feature>
<protein>
    <submittedName>
        <fullName evidence="3">Uncharacterized protein</fullName>
    </submittedName>
</protein>
<feature type="compositionally biased region" description="Gly residues" evidence="1">
    <location>
        <begin position="538"/>
        <end position="549"/>
    </location>
</feature>
<evidence type="ECO:0000313" key="3">
    <source>
        <dbReference type="EMBL" id="PWN91873.1"/>
    </source>
</evidence>
<sequence>MHFSAALVAALSISATTTSAIPLRHAHPGSSSQALLARDAEGHLARRNVEALIARGVGLDAASAKEGRTILARYAHIANDGERSMAVVRDLHRRGILDMLVAALRDIVVELLGSSGMARRQEAHGDDSHEELVQGIACLIDQMVGVDSGAKCSAGAAPAAPAAGTNATANATTAATEGKNSTRTAVLDTSSPEKTKASLAKLLTQVSTALNDNTSKANSTTATTEHKSKDKKKDATASLSSTSSALAAKQTPSASTKIWARDLELMARQEGVEGLLQVLRSLVDAILNTLLPMSSRDEDSSSSSASSSFGKNCPPPSPNDGMYRPGCPGYGRRSHISSDIVMSQRDASSLQSLLPMINMLIENLPSLLQQGTAPAAAAVPTSSSAKSAATTGDADPEAGSADALASLLGLASATPSSAASAATATAASKNNDSAGSAASGSSSSSSASTPKSSAKADKASSKADKEGQAPISAAKLSIDSRDLLDADGFEMSKRWDGDNADDNVSQDGNHGGIQVQALNDVLNNLLGGHGLSRRQNNAGGGSSQDGNQGGIQVSLLDNLLNGLLGGLLGGNDKEATTTSAAKTNTSDKSAASDAATPAAGGNNGGGGSSQDGNSNGINVSILNDLLNGLLGGLLGGNSRRSNVDDNTSQSNNHGGINVQVLNGLLNNLLGSHHARRALVTFAARNVLLEARADFAPVWTEIKKLGNAHFDTPQRRDASEGFAPVWSSFRDMVDSAYAEGDAKTHDKRAPLPTVDTKPFAQFAKDQMKEWTVALNEHSKAHGKAQ</sequence>
<feature type="region of interest" description="Disordered" evidence="1">
    <location>
        <begin position="429"/>
        <end position="474"/>
    </location>
</feature>
<dbReference type="OrthoDB" id="2556262at2759"/>
<feature type="compositionally biased region" description="Polar residues" evidence="1">
    <location>
        <begin position="178"/>
        <end position="190"/>
    </location>
</feature>
<feature type="chain" id="PRO_5016393985" evidence="2">
    <location>
        <begin position="21"/>
        <end position="784"/>
    </location>
</feature>